<dbReference type="EMBL" id="CP032624">
    <property type="protein sequence ID" value="AYG02202.1"/>
    <property type="molecule type" value="Genomic_DNA"/>
</dbReference>
<reference evidence="2 3" key="1">
    <citation type="submission" date="2018-09" db="EMBL/GenBank/DDBJ databases">
        <title>Genome sequencing of strain 2DFW10M-5.</title>
        <authorList>
            <person name="Heo J."/>
            <person name="Kim S.-J."/>
            <person name="Kwon S.-W."/>
        </authorList>
    </citation>
    <scope>NUCLEOTIDE SEQUENCE [LARGE SCALE GENOMIC DNA]</scope>
    <source>
        <strain evidence="2 3">2DFW10M-5</strain>
    </source>
</reference>
<dbReference type="InterPro" id="IPR052189">
    <property type="entry name" value="L-asp_N-monooxygenase_NS-form"/>
</dbReference>
<organism evidence="2 3">
    <name type="scientific">Gryllotalpicola protaetiae</name>
    <dbReference type="NCBI Taxonomy" id="2419771"/>
    <lineage>
        <taxon>Bacteria</taxon>
        <taxon>Bacillati</taxon>
        <taxon>Actinomycetota</taxon>
        <taxon>Actinomycetes</taxon>
        <taxon>Micrococcales</taxon>
        <taxon>Microbacteriaceae</taxon>
        <taxon>Gryllotalpicola</taxon>
    </lineage>
</organism>
<dbReference type="Pfam" id="PF13454">
    <property type="entry name" value="NAD_binding_9"/>
    <property type="match status" value="1"/>
</dbReference>
<gene>
    <name evidence="2" type="ORF">D7I44_00750</name>
</gene>
<name>A0A387BJ02_9MICO</name>
<dbReference type="SUPFAM" id="SSF51905">
    <property type="entry name" value="FAD/NAD(P)-binding domain"/>
    <property type="match status" value="1"/>
</dbReference>
<sequence>MLALMPELTVAVLGAGPRGVGWLERFVENLRAGGLGQGAAAAGIRIVLIDPYQPGPGRLWRYDQSPLLKLNSLAADVTMFTDASCTVEGPIVPGPSLAEWAELWRAGSLDVTVDDEAVRAELEALGPASFPTRRLQSFYLDWFHRRTLANLPAGVEVEWLNTSAVSVADDGDRQLVGLADGGAVPADAVLYALGHNGSTLAGEHEVLDRFAREHGAYYLAPAFTADADLDGLPAGADIIVRGMGLAAVDLVVLLTQGRGGRFEETEGGLRYVPSGREPRLHLGSRRGVPYHSKVTSKLVAPRAELRFFTRDIAAVLGARADLDFAADVWPLIAKEALHGYYHELFLGHPDRVRLPWDEFLARFAELDPWSDALRELAVEALVDPADALDLSVFDRPLAGLSFASHDELQRHLVEYIADDVHRRTAAEHSATLGLFTSLLFALFATGGSGIEVPPWFKAFFSYVASGPPVHRLEELLALVEAGVVRFLGAELEVRADGSADGGAGVFRASSPSVPGELTSNYLVDAWLPEDAAHRSENAALRDAVRASSGEASLAALVAVHPDDSRLIGPDGEPHAARFAIGPFTSAPNAGAFARPSTDAMSFRENDRVARAVLRLLDELTARQTLLA</sequence>
<dbReference type="InterPro" id="IPR036188">
    <property type="entry name" value="FAD/NAD-bd_sf"/>
</dbReference>
<dbReference type="OrthoDB" id="3653265at2"/>
<dbReference type="KEGG" id="gry:D7I44_00750"/>
<keyword evidence="3" id="KW-1185">Reference proteome</keyword>
<dbReference type="Proteomes" id="UP000275069">
    <property type="component" value="Chromosome"/>
</dbReference>
<dbReference type="PANTHER" id="PTHR40254:SF1">
    <property type="entry name" value="BLR0577 PROTEIN"/>
    <property type="match status" value="1"/>
</dbReference>
<feature type="domain" description="FAD-dependent urate hydroxylase HpyO/Asp monooxygenase CreE-like FAD/NAD(P)-binding" evidence="1">
    <location>
        <begin position="11"/>
        <end position="195"/>
    </location>
</feature>
<evidence type="ECO:0000313" key="2">
    <source>
        <dbReference type="EMBL" id="AYG02202.1"/>
    </source>
</evidence>
<protein>
    <submittedName>
        <fullName evidence="2">Adenylate cyclase</fullName>
    </submittedName>
</protein>
<dbReference type="InterPro" id="IPR038732">
    <property type="entry name" value="HpyO/CreE_NAD-binding"/>
</dbReference>
<dbReference type="AlphaFoldDB" id="A0A387BJ02"/>
<dbReference type="PANTHER" id="PTHR40254">
    <property type="entry name" value="BLR0577 PROTEIN"/>
    <property type="match status" value="1"/>
</dbReference>
<accession>A0A387BJ02</accession>
<proteinExistence type="predicted"/>
<evidence type="ECO:0000259" key="1">
    <source>
        <dbReference type="Pfam" id="PF13454"/>
    </source>
</evidence>
<evidence type="ECO:0000313" key="3">
    <source>
        <dbReference type="Proteomes" id="UP000275069"/>
    </source>
</evidence>